<proteinExistence type="inferred from homology"/>
<evidence type="ECO:0000256" key="2">
    <source>
        <dbReference type="ARBA" id="ARBA00022448"/>
    </source>
</evidence>
<accession>A0A831ST69</accession>
<evidence type="ECO:0000256" key="1">
    <source>
        <dbReference type="ARBA" id="ARBA00005417"/>
    </source>
</evidence>
<dbReference type="InterPro" id="IPR050153">
    <property type="entry name" value="Metal_Ion_Import_ABC"/>
</dbReference>
<dbReference type="FunFam" id="3.40.50.300:FF:000134">
    <property type="entry name" value="Iron-enterobactin ABC transporter ATP-binding protein"/>
    <property type="match status" value="1"/>
</dbReference>
<dbReference type="GO" id="GO:0005524">
    <property type="term" value="F:ATP binding"/>
    <property type="evidence" value="ECO:0007669"/>
    <property type="project" value="UniProtKB-KW"/>
</dbReference>
<protein>
    <submittedName>
        <fullName evidence="6">ABC transporter ATP-binding protein</fullName>
    </submittedName>
</protein>
<evidence type="ECO:0000259" key="5">
    <source>
        <dbReference type="PROSITE" id="PS50893"/>
    </source>
</evidence>
<dbReference type="GO" id="GO:0016887">
    <property type="term" value="F:ATP hydrolysis activity"/>
    <property type="evidence" value="ECO:0007669"/>
    <property type="project" value="InterPro"/>
</dbReference>
<dbReference type="Gene3D" id="3.40.50.300">
    <property type="entry name" value="P-loop containing nucleotide triphosphate hydrolases"/>
    <property type="match status" value="1"/>
</dbReference>
<dbReference type="InterPro" id="IPR003439">
    <property type="entry name" value="ABC_transporter-like_ATP-bd"/>
</dbReference>
<dbReference type="PANTHER" id="PTHR42734:SF17">
    <property type="entry name" value="METAL TRANSPORT SYSTEM ATP-BINDING PROTEIN TM_0124-RELATED"/>
    <property type="match status" value="1"/>
</dbReference>
<keyword evidence="4 6" id="KW-0067">ATP-binding</keyword>
<dbReference type="PROSITE" id="PS00211">
    <property type="entry name" value="ABC_TRANSPORTER_1"/>
    <property type="match status" value="1"/>
</dbReference>
<sequence>MKKPVIELSDISVTIEGTTVLEHVSLRVECGDFLAVIGPNGGGKTTLLRVILGLQPVVSGTVSIFGTAPRQASHRIGYVPQRLAYDRDFPVTVMDVVLMGRLSGKRMFSRYSSNDRERASDALRTVGLEDFGRRAIGGLSGGELQRALIARALVSDPELLLLDEPTASIDPEMKTSVYDLLDRLRETKTIVLVTHDTGVINRHVSRVACLNCSMVMHEEGEMTRREIEHMYSYPVDLLVHGEPQQRILKKHPWI</sequence>
<evidence type="ECO:0000256" key="3">
    <source>
        <dbReference type="ARBA" id="ARBA00022741"/>
    </source>
</evidence>
<feature type="domain" description="ABC transporter" evidence="5">
    <location>
        <begin position="6"/>
        <end position="237"/>
    </location>
</feature>
<keyword evidence="2" id="KW-0813">Transport</keyword>
<dbReference type="EMBL" id="DSBW01000184">
    <property type="protein sequence ID" value="HED31668.1"/>
    <property type="molecule type" value="Genomic_DNA"/>
</dbReference>
<comment type="similarity">
    <text evidence="1">Belongs to the ABC transporter superfamily.</text>
</comment>
<evidence type="ECO:0000313" key="6">
    <source>
        <dbReference type="EMBL" id="HED31668.1"/>
    </source>
</evidence>
<dbReference type="Proteomes" id="UP000886335">
    <property type="component" value="Unassembled WGS sequence"/>
</dbReference>
<reference evidence="6" key="1">
    <citation type="journal article" date="2020" name="mSystems">
        <title>Genome- and Community-Level Interaction Insights into Carbon Utilization and Element Cycling Functions of Hydrothermarchaeota in Hydrothermal Sediment.</title>
        <authorList>
            <person name="Zhou Z."/>
            <person name="Liu Y."/>
            <person name="Xu W."/>
            <person name="Pan J."/>
            <person name="Luo Z.H."/>
            <person name="Li M."/>
        </authorList>
    </citation>
    <scope>NUCLEOTIDE SEQUENCE [LARGE SCALE GENOMIC DNA]</scope>
    <source>
        <strain evidence="6">SpSt-1181</strain>
    </source>
</reference>
<dbReference type="CDD" id="cd03235">
    <property type="entry name" value="ABC_Metallic_Cations"/>
    <property type="match status" value="1"/>
</dbReference>
<dbReference type="PROSITE" id="PS50893">
    <property type="entry name" value="ABC_TRANSPORTER_2"/>
    <property type="match status" value="1"/>
</dbReference>
<organism evidence="6">
    <name type="scientific">Prosthecochloris aestuarii</name>
    <dbReference type="NCBI Taxonomy" id="1102"/>
    <lineage>
        <taxon>Bacteria</taxon>
        <taxon>Pseudomonadati</taxon>
        <taxon>Chlorobiota</taxon>
        <taxon>Chlorobiia</taxon>
        <taxon>Chlorobiales</taxon>
        <taxon>Chlorobiaceae</taxon>
        <taxon>Prosthecochloris</taxon>
    </lineage>
</organism>
<dbReference type="Pfam" id="PF00005">
    <property type="entry name" value="ABC_tran"/>
    <property type="match status" value="1"/>
</dbReference>
<comment type="caution">
    <text evidence="6">The sequence shown here is derived from an EMBL/GenBank/DDBJ whole genome shotgun (WGS) entry which is preliminary data.</text>
</comment>
<name>A0A831ST69_PROAE</name>
<keyword evidence="3" id="KW-0547">Nucleotide-binding</keyword>
<dbReference type="AlphaFoldDB" id="A0A831ST69"/>
<gene>
    <name evidence="6" type="ORF">ENN50_08355</name>
</gene>
<dbReference type="InterPro" id="IPR017871">
    <property type="entry name" value="ABC_transporter-like_CS"/>
</dbReference>
<dbReference type="InterPro" id="IPR003593">
    <property type="entry name" value="AAA+_ATPase"/>
</dbReference>
<dbReference type="SMART" id="SM00382">
    <property type="entry name" value="AAA"/>
    <property type="match status" value="1"/>
</dbReference>
<dbReference type="PANTHER" id="PTHR42734">
    <property type="entry name" value="METAL TRANSPORT SYSTEM ATP-BINDING PROTEIN TM_0124-RELATED"/>
    <property type="match status" value="1"/>
</dbReference>
<dbReference type="SUPFAM" id="SSF52540">
    <property type="entry name" value="P-loop containing nucleoside triphosphate hydrolases"/>
    <property type="match status" value="1"/>
</dbReference>
<dbReference type="InterPro" id="IPR027417">
    <property type="entry name" value="P-loop_NTPase"/>
</dbReference>
<evidence type="ECO:0000256" key="4">
    <source>
        <dbReference type="ARBA" id="ARBA00022840"/>
    </source>
</evidence>